<protein>
    <submittedName>
        <fullName evidence="3">Uncharacterized protein</fullName>
    </submittedName>
</protein>
<keyword evidence="2" id="KW-0802">TPR repeat</keyword>
<evidence type="ECO:0000256" key="1">
    <source>
        <dbReference type="ARBA" id="ARBA00022737"/>
    </source>
</evidence>
<dbReference type="SMART" id="SM00028">
    <property type="entry name" value="TPR"/>
    <property type="match status" value="3"/>
</dbReference>
<dbReference type="SUPFAM" id="SSF48452">
    <property type="entry name" value="TPR-like"/>
    <property type="match status" value="2"/>
</dbReference>
<dbReference type="Gene3D" id="1.25.40.10">
    <property type="entry name" value="Tetratricopeptide repeat domain"/>
    <property type="match status" value="3"/>
</dbReference>
<reference evidence="3" key="1">
    <citation type="journal article" date="2014" name="Front. Microbiol.">
        <title>High frequency of phylogenetically diverse reductive dehalogenase-homologous genes in deep subseafloor sedimentary metagenomes.</title>
        <authorList>
            <person name="Kawai M."/>
            <person name="Futagami T."/>
            <person name="Toyoda A."/>
            <person name="Takaki Y."/>
            <person name="Nishi S."/>
            <person name="Hori S."/>
            <person name="Arai W."/>
            <person name="Tsubouchi T."/>
            <person name="Morono Y."/>
            <person name="Uchiyama I."/>
            <person name="Ito T."/>
            <person name="Fujiyama A."/>
            <person name="Inagaki F."/>
            <person name="Takami H."/>
        </authorList>
    </citation>
    <scope>NUCLEOTIDE SEQUENCE</scope>
    <source>
        <strain evidence="3">Expedition CK06-06</strain>
    </source>
</reference>
<keyword evidence="1" id="KW-0677">Repeat</keyword>
<dbReference type="AlphaFoldDB" id="X1HCN6"/>
<organism evidence="3">
    <name type="scientific">marine sediment metagenome</name>
    <dbReference type="NCBI Taxonomy" id="412755"/>
    <lineage>
        <taxon>unclassified sequences</taxon>
        <taxon>metagenomes</taxon>
        <taxon>ecological metagenomes</taxon>
    </lineage>
</organism>
<name>X1HCN6_9ZZZZ</name>
<sequence>ARIKMWQNKFAEAGELLDKLKIQDPNSLQVAVAQVELNVRQGKSAEAIALCDELINNLNNASVYILRARTFASLGDPNKAIEDFEHAATSEPNSVEAWVAKSDFYRSIGQPDKAIADIQQALSIAPGNVQIRKRAISLLLASSSPERVLQGKTILDEALTANPEDAELRLYKARSLLAEGTAPAIGNAVQILQKITEDQPKISEAWLLLGELSLRQGQLGKAVDIALRGLVHTPNDRRLLLLKGRAEAERSPLLAIPTLKLLRELHPDDVDIALLLARTYIEIGETEKPVTLLRKQLDMCDASARRRCNIALAVALYK</sequence>
<dbReference type="InterPro" id="IPR019734">
    <property type="entry name" value="TPR_rpt"/>
</dbReference>
<proteinExistence type="predicted"/>
<dbReference type="PANTHER" id="PTHR45586:SF1">
    <property type="entry name" value="LIPOPOLYSACCHARIDE ASSEMBLY PROTEIN B"/>
    <property type="match status" value="1"/>
</dbReference>
<dbReference type="Pfam" id="PF13432">
    <property type="entry name" value="TPR_16"/>
    <property type="match status" value="2"/>
</dbReference>
<feature type="non-terminal residue" evidence="3">
    <location>
        <position position="318"/>
    </location>
</feature>
<feature type="non-terminal residue" evidence="3">
    <location>
        <position position="1"/>
    </location>
</feature>
<dbReference type="EMBL" id="BARU01009911">
    <property type="protein sequence ID" value="GAH43073.1"/>
    <property type="molecule type" value="Genomic_DNA"/>
</dbReference>
<comment type="caution">
    <text evidence="3">The sequence shown here is derived from an EMBL/GenBank/DDBJ whole genome shotgun (WGS) entry which is preliminary data.</text>
</comment>
<dbReference type="PROSITE" id="PS50005">
    <property type="entry name" value="TPR"/>
    <property type="match status" value="3"/>
</dbReference>
<evidence type="ECO:0000256" key="2">
    <source>
        <dbReference type="ARBA" id="ARBA00022803"/>
    </source>
</evidence>
<dbReference type="InterPro" id="IPR051012">
    <property type="entry name" value="CellSynth/LPSAsmb/PSIAsmb"/>
</dbReference>
<dbReference type="InterPro" id="IPR011990">
    <property type="entry name" value="TPR-like_helical_dom_sf"/>
</dbReference>
<gene>
    <name evidence="3" type="ORF">S03H2_19027</name>
</gene>
<evidence type="ECO:0000313" key="3">
    <source>
        <dbReference type="EMBL" id="GAH43073.1"/>
    </source>
</evidence>
<dbReference type="PANTHER" id="PTHR45586">
    <property type="entry name" value="TPR REPEAT-CONTAINING PROTEIN PA4667"/>
    <property type="match status" value="1"/>
</dbReference>
<accession>X1HCN6</accession>